<dbReference type="InterPro" id="IPR051910">
    <property type="entry name" value="ComF/GntX_DNA_util-trans"/>
</dbReference>
<reference evidence="1 2" key="1">
    <citation type="submission" date="2021-12" db="EMBL/GenBank/DDBJ databases">
        <title>Genome sequence of Kibdelosporangium philippinense ATCC 49844.</title>
        <authorList>
            <person name="Fedorov E.A."/>
            <person name="Omeragic M."/>
            <person name="Shalygina K.F."/>
            <person name="Maclea K.S."/>
        </authorList>
    </citation>
    <scope>NUCLEOTIDE SEQUENCE [LARGE SCALE GENOMIC DNA]</scope>
    <source>
        <strain evidence="1 2">ATCC 49844</strain>
    </source>
</reference>
<dbReference type="EMBL" id="JAJVCN010000002">
    <property type="protein sequence ID" value="MCE7006084.1"/>
    <property type="molecule type" value="Genomic_DNA"/>
</dbReference>
<gene>
    <name evidence="1" type="ORF">LWC34_25085</name>
</gene>
<evidence type="ECO:0000313" key="2">
    <source>
        <dbReference type="Proteomes" id="UP001521150"/>
    </source>
</evidence>
<dbReference type="InterPro" id="IPR029057">
    <property type="entry name" value="PRTase-like"/>
</dbReference>
<keyword evidence="2" id="KW-1185">Reference proteome</keyword>
<dbReference type="PANTHER" id="PTHR47505:SF1">
    <property type="entry name" value="DNA UTILIZATION PROTEIN YHGH"/>
    <property type="match status" value="1"/>
</dbReference>
<dbReference type="Proteomes" id="UP001521150">
    <property type="component" value="Unassembled WGS sequence"/>
</dbReference>
<accession>A0ABS8ZFL5</accession>
<sequence length="195" mass="20729">MLKALLELLVPSCCAGCGEPGDALCPPCSVDMTSLMPVRRRNGLPPMYALAEYSGAARRAVIAYKERGRRELAAHFGSLLAEALARLPTAAVVPVPSRPAAFRQRGYDHMRLIAEAMAAPVRPVLKLDRRVKDSVGLDPDQRMRNLAGRLRCTPIREKVVLIDDVITTGATAAACCAALTNAGAKVVGVLALTAT</sequence>
<comment type="caution">
    <text evidence="1">The sequence shown here is derived from an EMBL/GenBank/DDBJ whole genome shotgun (WGS) entry which is preliminary data.</text>
</comment>
<dbReference type="Gene3D" id="3.40.50.2020">
    <property type="match status" value="1"/>
</dbReference>
<organism evidence="1 2">
    <name type="scientific">Kibdelosporangium philippinense</name>
    <dbReference type="NCBI Taxonomy" id="211113"/>
    <lineage>
        <taxon>Bacteria</taxon>
        <taxon>Bacillati</taxon>
        <taxon>Actinomycetota</taxon>
        <taxon>Actinomycetes</taxon>
        <taxon>Pseudonocardiales</taxon>
        <taxon>Pseudonocardiaceae</taxon>
        <taxon>Kibdelosporangium</taxon>
    </lineage>
</organism>
<dbReference type="RefSeq" id="WP_233727593.1">
    <property type="nucleotide sequence ID" value="NZ_JAJVCN010000002.1"/>
</dbReference>
<name>A0ABS8ZFL5_9PSEU</name>
<evidence type="ECO:0000313" key="1">
    <source>
        <dbReference type="EMBL" id="MCE7006084.1"/>
    </source>
</evidence>
<dbReference type="PANTHER" id="PTHR47505">
    <property type="entry name" value="DNA UTILIZATION PROTEIN YHGH"/>
    <property type="match status" value="1"/>
</dbReference>
<dbReference type="SUPFAM" id="SSF53271">
    <property type="entry name" value="PRTase-like"/>
    <property type="match status" value="1"/>
</dbReference>
<protein>
    <submittedName>
        <fullName evidence="1">ComF family protein</fullName>
    </submittedName>
</protein>
<proteinExistence type="predicted"/>